<name>A0A7L4YM94_9ACTN</name>
<evidence type="ECO:0000313" key="7">
    <source>
        <dbReference type="Proteomes" id="UP000463857"/>
    </source>
</evidence>
<dbReference type="InterPro" id="IPR036271">
    <property type="entry name" value="Tet_transcr_reg_TetR-rel_C_sf"/>
</dbReference>
<reference evidence="6 7" key="1">
    <citation type="journal article" date="2018" name="Int. J. Syst. Evol. Microbiol.">
        <title>Epidermidibacterium keratini gen. nov., sp. nov., a member of the family Sporichthyaceae, isolated from keratin epidermis.</title>
        <authorList>
            <person name="Lee D.G."/>
            <person name="Trujillo M.E."/>
            <person name="Kang S."/>
            <person name="Nam J.J."/>
            <person name="Kim Y.J."/>
        </authorList>
    </citation>
    <scope>NUCLEOTIDE SEQUENCE [LARGE SCALE GENOMIC DNA]</scope>
    <source>
        <strain evidence="6 7">EPI-7</strain>
    </source>
</reference>
<keyword evidence="3" id="KW-0804">Transcription</keyword>
<dbReference type="EMBL" id="CP047156">
    <property type="protein sequence ID" value="QHB99943.1"/>
    <property type="molecule type" value="Genomic_DNA"/>
</dbReference>
<gene>
    <name evidence="6" type="ORF">EK0264_06370</name>
</gene>
<protein>
    <submittedName>
        <fullName evidence="6">TetR family transcriptional regulator</fullName>
    </submittedName>
</protein>
<dbReference type="PANTHER" id="PTHR30055:SF226">
    <property type="entry name" value="HTH-TYPE TRANSCRIPTIONAL REGULATOR PKSA"/>
    <property type="match status" value="1"/>
</dbReference>
<evidence type="ECO:0000256" key="3">
    <source>
        <dbReference type="ARBA" id="ARBA00023163"/>
    </source>
</evidence>
<sequence>MINRREQLTDAAEDVFARLGYANATMADIAKAAGVTRPTVYAYFDSKHDALHAVAARVQQDFIALQEQSGVDAADTLRLTLTAYLRECVRHYGILTVINHQALSDPEFARWLDEIHTRTNKRHAKYLRVLAEAGEVDLALPAWTHVEIITGITLRFAQLAIAEPEREAEFAEQLVATHLQLVGLGVPVAR</sequence>
<dbReference type="Proteomes" id="UP000463857">
    <property type="component" value="Chromosome"/>
</dbReference>
<dbReference type="Gene3D" id="1.10.357.10">
    <property type="entry name" value="Tetracycline Repressor, domain 2"/>
    <property type="match status" value="1"/>
</dbReference>
<evidence type="ECO:0000313" key="6">
    <source>
        <dbReference type="EMBL" id="QHB99943.1"/>
    </source>
</evidence>
<dbReference type="FunFam" id="1.10.10.60:FF:000141">
    <property type="entry name" value="TetR family transcriptional regulator"/>
    <property type="match status" value="1"/>
</dbReference>
<dbReference type="Pfam" id="PF00440">
    <property type="entry name" value="TetR_N"/>
    <property type="match status" value="1"/>
</dbReference>
<proteinExistence type="predicted"/>
<organism evidence="6 7">
    <name type="scientific">Epidermidibacterium keratini</name>
    <dbReference type="NCBI Taxonomy" id="1891644"/>
    <lineage>
        <taxon>Bacteria</taxon>
        <taxon>Bacillati</taxon>
        <taxon>Actinomycetota</taxon>
        <taxon>Actinomycetes</taxon>
        <taxon>Sporichthyales</taxon>
        <taxon>Sporichthyaceae</taxon>
        <taxon>Epidermidibacterium</taxon>
    </lineage>
</organism>
<dbReference type="GO" id="GO:0003700">
    <property type="term" value="F:DNA-binding transcription factor activity"/>
    <property type="evidence" value="ECO:0007669"/>
    <property type="project" value="TreeGrafter"/>
</dbReference>
<dbReference type="GO" id="GO:0000976">
    <property type="term" value="F:transcription cis-regulatory region binding"/>
    <property type="evidence" value="ECO:0007669"/>
    <property type="project" value="TreeGrafter"/>
</dbReference>
<evidence type="ECO:0000259" key="5">
    <source>
        <dbReference type="PROSITE" id="PS50977"/>
    </source>
</evidence>
<dbReference type="SUPFAM" id="SSF46689">
    <property type="entry name" value="Homeodomain-like"/>
    <property type="match status" value="1"/>
</dbReference>
<dbReference type="PRINTS" id="PR00455">
    <property type="entry name" value="HTHTETR"/>
</dbReference>
<evidence type="ECO:0000256" key="4">
    <source>
        <dbReference type="PROSITE-ProRule" id="PRU00335"/>
    </source>
</evidence>
<dbReference type="PANTHER" id="PTHR30055">
    <property type="entry name" value="HTH-TYPE TRANSCRIPTIONAL REGULATOR RUTR"/>
    <property type="match status" value="1"/>
</dbReference>
<keyword evidence="7" id="KW-1185">Reference proteome</keyword>
<keyword evidence="1" id="KW-0805">Transcription regulation</keyword>
<dbReference type="InterPro" id="IPR023772">
    <property type="entry name" value="DNA-bd_HTH_TetR-type_CS"/>
</dbReference>
<dbReference type="Gene3D" id="1.10.10.60">
    <property type="entry name" value="Homeodomain-like"/>
    <property type="match status" value="1"/>
</dbReference>
<dbReference type="RefSeq" id="WP_159544017.1">
    <property type="nucleotide sequence ID" value="NZ_CP047156.1"/>
</dbReference>
<dbReference type="AlphaFoldDB" id="A0A7L4YM94"/>
<keyword evidence="2 4" id="KW-0238">DNA-binding</keyword>
<dbReference type="SUPFAM" id="SSF48498">
    <property type="entry name" value="Tetracyclin repressor-like, C-terminal domain"/>
    <property type="match status" value="1"/>
</dbReference>
<dbReference type="GO" id="GO:0045892">
    <property type="term" value="P:negative regulation of DNA-templated transcription"/>
    <property type="evidence" value="ECO:0007669"/>
    <property type="project" value="UniProtKB-ARBA"/>
</dbReference>
<evidence type="ECO:0000256" key="1">
    <source>
        <dbReference type="ARBA" id="ARBA00023015"/>
    </source>
</evidence>
<dbReference type="InterPro" id="IPR050109">
    <property type="entry name" value="HTH-type_TetR-like_transc_reg"/>
</dbReference>
<evidence type="ECO:0000256" key="2">
    <source>
        <dbReference type="ARBA" id="ARBA00023125"/>
    </source>
</evidence>
<feature type="domain" description="HTH tetR-type" evidence="5">
    <location>
        <begin position="2"/>
        <end position="62"/>
    </location>
</feature>
<dbReference type="InParanoid" id="A0A7L4YM94"/>
<dbReference type="PROSITE" id="PS50977">
    <property type="entry name" value="HTH_TETR_2"/>
    <property type="match status" value="1"/>
</dbReference>
<feature type="DNA-binding region" description="H-T-H motif" evidence="4">
    <location>
        <begin position="25"/>
        <end position="44"/>
    </location>
</feature>
<dbReference type="KEGG" id="eke:EK0264_06370"/>
<accession>A0A7L4YM94</accession>
<dbReference type="InterPro" id="IPR009057">
    <property type="entry name" value="Homeodomain-like_sf"/>
</dbReference>
<dbReference type="OrthoDB" id="8479950at2"/>
<dbReference type="InterPro" id="IPR001647">
    <property type="entry name" value="HTH_TetR"/>
</dbReference>
<dbReference type="PROSITE" id="PS01081">
    <property type="entry name" value="HTH_TETR_1"/>
    <property type="match status" value="1"/>
</dbReference>